<evidence type="ECO:0000256" key="4">
    <source>
        <dbReference type="SAM" id="SignalP"/>
    </source>
</evidence>
<dbReference type="InterPro" id="IPR039424">
    <property type="entry name" value="SBP_5"/>
</dbReference>
<keyword evidence="2" id="KW-0813">Transport</keyword>
<dbReference type="RefSeq" id="WP_171590127.1">
    <property type="nucleotide sequence ID" value="NZ_CP053538.1"/>
</dbReference>
<feature type="chain" id="PRO_5026734760" description="Solute-binding protein family 5 domain-containing protein" evidence="4">
    <location>
        <begin position="20"/>
        <end position="575"/>
    </location>
</feature>
<feature type="domain" description="Solute-binding protein family 5" evidence="5">
    <location>
        <begin position="92"/>
        <end position="475"/>
    </location>
</feature>
<dbReference type="PANTHER" id="PTHR30290:SF9">
    <property type="entry name" value="OLIGOPEPTIDE-BINDING PROTEIN APPA"/>
    <property type="match status" value="1"/>
</dbReference>
<dbReference type="GO" id="GO:1904680">
    <property type="term" value="F:peptide transmembrane transporter activity"/>
    <property type="evidence" value="ECO:0007669"/>
    <property type="project" value="TreeGrafter"/>
</dbReference>
<dbReference type="EMBL" id="CP053538">
    <property type="protein sequence ID" value="QJX45993.1"/>
    <property type="molecule type" value="Genomic_DNA"/>
</dbReference>
<proteinExistence type="inferred from homology"/>
<evidence type="ECO:0000313" key="6">
    <source>
        <dbReference type="EMBL" id="QJX45993.1"/>
    </source>
</evidence>
<sequence length="575" mass="64142">MKRSILGLFLLLWSGLVGCSTTVSSPPDAVRIRWARDPENLDPLIVKTSGALEVISLLHCSLLQPSEAKGEFLPWLAQEFPSVKRLGDSLMLVTYQIRPEATWDNGTPVSASDVVFTVKLMHCQGLPIELAQARFGFVEDVIPTPGSPRRFSLLCRGQSIDYIRSSGDFSILPEYALDPKHTLRAVSVAEMHKPLPVVQAFAKRYLAAQFSRHPERVPGCGPYNLASWQPGRQLTLTRKPKWWADRVSPQPPQLQAYPHGINYQIIPDAATAVLALRRGNIDLYPLIPATEFARLQQSPADRRHLQFLTADSYEFLAAHFNTRAPLLQDRLTRQALTHLFNVPALIQATQLGHAYASVGLISPRVKQFYNDSLPLLKYSPEQTAQLLRQAGWQQQPERNWSRITEAGTQQQLRLSVSYRAGEPSFETAALQFQAAAAAVGIPIELRPTEASLLNRQQQQGSTQISLLNLSGNPFAYDFTPILHSQSTGLYNISGFGTPSSDRLIEAIAKEDNPVAKARLLRRFQQLIYEERPLTVLYFLQYRIAAARRLGKIAVSGLKPGYIVTSIHSDSVAQER</sequence>
<dbReference type="Proteomes" id="UP000501623">
    <property type="component" value="Chromosome"/>
</dbReference>
<dbReference type="InterPro" id="IPR000914">
    <property type="entry name" value="SBP_5_dom"/>
</dbReference>
<dbReference type="PROSITE" id="PS51257">
    <property type="entry name" value="PROKAR_LIPOPROTEIN"/>
    <property type="match status" value="1"/>
</dbReference>
<dbReference type="InterPro" id="IPR030678">
    <property type="entry name" value="Peptide/Ni-bd"/>
</dbReference>
<dbReference type="AlphaFoldDB" id="A0A6M6BFH7"/>
<dbReference type="SUPFAM" id="SSF53850">
    <property type="entry name" value="Periplasmic binding protein-like II"/>
    <property type="match status" value="1"/>
</dbReference>
<accession>A0A6M6BFH7</accession>
<dbReference type="Gene3D" id="3.10.105.10">
    <property type="entry name" value="Dipeptide-binding Protein, Domain 3"/>
    <property type="match status" value="1"/>
</dbReference>
<evidence type="ECO:0000259" key="5">
    <source>
        <dbReference type="Pfam" id="PF00496"/>
    </source>
</evidence>
<dbReference type="GO" id="GO:0030288">
    <property type="term" value="C:outer membrane-bounded periplasmic space"/>
    <property type="evidence" value="ECO:0007669"/>
    <property type="project" value="UniProtKB-ARBA"/>
</dbReference>
<evidence type="ECO:0000256" key="3">
    <source>
        <dbReference type="ARBA" id="ARBA00022729"/>
    </source>
</evidence>
<reference evidence="6 7" key="1">
    <citation type="submission" date="2020-05" db="EMBL/GenBank/DDBJ databases">
        <title>Complete genome sequence of Hymenobacter sp. TS19 in Coasted Sand Dune.</title>
        <authorList>
            <person name="Lee J.-H."/>
            <person name="Jung J.-H."/>
            <person name="Jeong S."/>
            <person name="Zhao L."/>
            <person name="Kim M.-K."/>
            <person name="Seo H.-S."/>
            <person name="Lim S."/>
        </authorList>
    </citation>
    <scope>NUCLEOTIDE SEQUENCE [LARGE SCALE GENOMIC DNA]</scope>
    <source>
        <strain evidence="6 7">TS19</strain>
    </source>
</reference>
<feature type="signal peptide" evidence="4">
    <location>
        <begin position="1"/>
        <end position="19"/>
    </location>
</feature>
<dbReference type="GO" id="GO:0043190">
    <property type="term" value="C:ATP-binding cassette (ABC) transporter complex"/>
    <property type="evidence" value="ECO:0007669"/>
    <property type="project" value="InterPro"/>
</dbReference>
<protein>
    <recommendedName>
        <fullName evidence="5">Solute-binding protein family 5 domain-containing protein</fullName>
    </recommendedName>
</protein>
<dbReference type="Gene3D" id="3.40.190.10">
    <property type="entry name" value="Periplasmic binding protein-like II"/>
    <property type="match status" value="1"/>
</dbReference>
<dbReference type="Pfam" id="PF00496">
    <property type="entry name" value="SBP_bac_5"/>
    <property type="match status" value="1"/>
</dbReference>
<name>A0A6M6BFH7_9BACT</name>
<organism evidence="6 7">
    <name type="scientific">Hymenobacter taeanensis</name>
    <dbReference type="NCBI Taxonomy" id="2735321"/>
    <lineage>
        <taxon>Bacteria</taxon>
        <taxon>Pseudomonadati</taxon>
        <taxon>Bacteroidota</taxon>
        <taxon>Cytophagia</taxon>
        <taxon>Cytophagales</taxon>
        <taxon>Hymenobacteraceae</taxon>
        <taxon>Hymenobacter</taxon>
    </lineage>
</organism>
<keyword evidence="7" id="KW-1185">Reference proteome</keyword>
<dbReference type="PIRSF" id="PIRSF002741">
    <property type="entry name" value="MppA"/>
    <property type="match status" value="1"/>
</dbReference>
<evidence type="ECO:0000256" key="2">
    <source>
        <dbReference type="ARBA" id="ARBA00022448"/>
    </source>
</evidence>
<keyword evidence="3 4" id="KW-0732">Signal</keyword>
<dbReference type="KEGG" id="hts:HMJ29_03195"/>
<dbReference type="GO" id="GO:0015833">
    <property type="term" value="P:peptide transport"/>
    <property type="evidence" value="ECO:0007669"/>
    <property type="project" value="TreeGrafter"/>
</dbReference>
<evidence type="ECO:0000256" key="1">
    <source>
        <dbReference type="ARBA" id="ARBA00005695"/>
    </source>
</evidence>
<comment type="similarity">
    <text evidence="1">Belongs to the bacterial solute-binding protein 5 family.</text>
</comment>
<evidence type="ECO:0000313" key="7">
    <source>
        <dbReference type="Proteomes" id="UP000501623"/>
    </source>
</evidence>
<gene>
    <name evidence="6" type="ORF">HMJ29_03195</name>
</gene>
<dbReference type="PANTHER" id="PTHR30290">
    <property type="entry name" value="PERIPLASMIC BINDING COMPONENT OF ABC TRANSPORTER"/>
    <property type="match status" value="1"/>
</dbReference>